<accession>Q9WXR7</accession>
<feature type="chain" id="PRO_5010295890" description="CBM-cenC domain-containing protein" evidence="2">
    <location>
        <begin position="26"/>
        <end position="179"/>
    </location>
</feature>
<dbReference type="InterPro" id="IPR003305">
    <property type="entry name" value="CenC_carb-bd"/>
</dbReference>
<feature type="signal peptide" evidence="2">
    <location>
        <begin position="1"/>
        <end position="25"/>
    </location>
</feature>
<dbReference type="KEGG" id="tma:TM0062"/>
<evidence type="ECO:0000313" key="5">
    <source>
        <dbReference type="Proteomes" id="UP000008183"/>
    </source>
</evidence>
<dbReference type="PaxDb" id="243274-THEMA_04495"/>
<keyword evidence="2" id="KW-0732">Signal</keyword>
<organism evidence="4 5">
    <name type="scientific">Thermotoga maritima (strain ATCC 43589 / DSM 3109 / JCM 10099 / NBRC 100826 / MSB8)</name>
    <dbReference type="NCBI Taxonomy" id="243274"/>
    <lineage>
        <taxon>Bacteria</taxon>
        <taxon>Thermotogati</taxon>
        <taxon>Thermotogota</taxon>
        <taxon>Thermotogae</taxon>
        <taxon>Thermotogales</taxon>
        <taxon>Thermotogaceae</taxon>
        <taxon>Thermotoga</taxon>
    </lineage>
</organism>
<dbReference type="KEGG" id="tmm:Tmari_0059"/>
<dbReference type="InParanoid" id="Q9WXR7"/>
<keyword evidence="5" id="KW-1185">Reference proteome</keyword>
<dbReference type="InterPro" id="IPR008979">
    <property type="entry name" value="Galactose-bd-like_sf"/>
</dbReference>
<gene>
    <name evidence="4" type="ordered locus">TM_0062</name>
</gene>
<proteinExistence type="predicted"/>
<dbReference type="DNASU" id="896886"/>
<evidence type="ECO:0000256" key="2">
    <source>
        <dbReference type="SAM" id="SignalP"/>
    </source>
</evidence>
<dbReference type="RefSeq" id="WP_004082552.1">
    <property type="nucleotide sequence ID" value="NC_000853.1"/>
</dbReference>
<dbReference type="SUPFAM" id="SSF49785">
    <property type="entry name" value="Galactose-binding domain-like"/>
    <property type="match status" value="1"/>
</dbReference>
<dbReference type="Pfam" id="PF02018">
    <property type="entry name" value="CBM_4_9"/>
    <property type="match status" value="1"/>
</dbReference>
<accession>G4FGX7</accession>
<keyword evidence="1" id="KW-0378">Hydrolase</keyword>
<dbReference type="Gene3D" id="2.60.120.260">
    <property type="entry name" value="Galactose-binding domain-like"/>
    <property type="match status" value="1"/>
</dbReference>
<protein>
    <recommendedName>
        <fullName evidence="3">CBM-cenC domain-containing protein</fullName>
    </recommendedName>
</protein>
<dbReference type="PROSITE" id="PS51257">
    <property type="entry name" value="PROKAR_LIPOPROTEIN"/>
    <property type="match status" value="1"/>
</dbReference>
<evidence type="ECO:0000256" key="1">
    <source>
        <dbReference type="ARBA" id="ARBA00022801"/>
    </source>
</evidence>
<dbReference type="GO" id="GO:0016798">
    <property type="term" value="F:hydrolase activity, acting on glycosyl bonds"/>
    <property type="evidence" value="ECO:0007669"/>
    <property type="project" value="InterPro"/>
</dbReference>
<dbReference type="OrthoDB" id="9806342at2"/>
<dbReference type="Proteomes" id="UP000008183">
    <property type="component" value="Chromosome"/>
</dbReference>
<sequence length="179" mass="19845">MKKWFLMSVLGVFAFLIILSGCVSAPGTGGALNKVLKVETGDQGWKTAWFYGIGNYINADATYTYSVRIYHEEATSVKFNLTLKTTTNQYKSIFWGREVLPATWVTIEATYTLNSSDGNPSDIYIEPQTPGITFYLDDFVIKDESGKVVLKTDFEDGTEQGWSGNNATVSVVYDPAQSQ</sequence>
<name>Q9WXR7_THEMA</name>
<reference evidence="4 5" key="1">
    <citation type="journal article" date="1999" name="Nature">
        <title>Evidence for lateral gene transfer between Archaea and Bacteria from genome sequence of Thermotoga maritima.</title>
        <authorList>
            <person name="Nelson K.E."/>
            <person name="Clayton R.A."/>
            <person name="Gill S.R."/>
            <person name="Gwinn M.L."/>
            <person name="Dodson R.J."/>
            <person name="Haft D.H."/>
            <person name="Hickey E.K."/>
            <person name="Peterson J.D."/>
            <person name="Nelson W.C."/>
            <person name="Ketchum K.A."/>
            <person name="McDonald L."/>
            <person name="Utterback T.R."/>
            <person name="Malek J.A."/>
            <person name="Linher K.D."/>
            <person name="Garrett M.M."/>
            <person name="Stewart A.M."/>
            <person name="Cotton M.D."/>
            <person name="Pratt M.S."/>
            <person name="Phillips C.A."/>
            <person name="Richardson D."/>
            <person name="Heidelberg J."/>
            <person name="Sutton G.G."/>
            <person name="Fleischmann R.D."/>
            <person name="White O."/>
            <person name="Salzberg S.L."/>
            <person name="Smith H.O."/>
            <person name="Venter J.C."/>
            <person name="Fraser C.M."/>
        </authorList>
    </citation>
    <scope>NUCLEOTIDE SEQUENCE [LARGE SCALE GENOMIC DNA]</scope>
    <source>
        <strain evidence="5">ATCC 43589 / DSM 3109 / JCM 10099 / NBRC 100826 / MSB8</strain>
    </source>
</reference>
<dbReference type="KEGG" id="tmw:THMA_0058"/>
<dbReference type="KEGG" id="tmi:THEMA_04495"/>
<evidence type="ECO:0000313" key="4">
    <source>
        <dbReference type="EMBL" id="AAD35156.1"/>
    </source>
</evidence>
<feature type="domain" description="CBM-cenC" evidence="3">
    <location>
        <begin position="33"/>
        <end position="128"/>
    </location>
</feature>
<dbReference type="PATRIC" id="fig|243274.17.peg.61"/>
<evidence type="ECO:0000259" key="3">
    <source>
        <dbReference type="Pfam" id="PF02018"/>
    </source>
</evidence>
<dbReference type="EnsemblBacteria" id="AAD35156">
    <property type="protein sequence ID" value="AAD35156"/>
    <property type="gene ID" value="TM_0062"/>
</dbReference>
<dbReference type="CAZy" id="CBM22">
    <property type="family name" value="Carbohydrate-Binding Module Family 22"/>
</dbReference>
<dbReference type="AlphaFoldDB" id="Q9WXR7"/>
<dbReference type="PIR" id="B72422">
    <property type="entry name" value="B72422"/>
</dbReference>
<dbReference type="EMBL" id="AE000512">
    <property type="protein sequence ID" value="AAD35156.1"/>
    <property type="molecule type" value="Genomic_DNA"/>
</dbReference>